<feature type="compositionally biased region" description="Polar residues" evidence="5">
    <location>
        <begin position="340"/>
        <end position="349"/>
    </location>
</feature>
<evidence type="ECO:0000256" key="2">
    <source>
        <dbReference type="ARBA" id="ARBA00022741"/>
    </source>
</evidence>
<organism evidence="9">
    <name type="scientific">Cladocopium goreaui</name>
    <dbReference type="NCBI Taxonomy" id="2562237"/>
    <lineage>
        <taxon>Eukaryota</taxon>
        <taxon>Sar</taxon>
        <taxon>Alveolata</taxon>
        <taxon>Dinophyceae</taxon>
        <taxon>Suessiales</taxon>
        <taxon>Symbiodiniaceae</taxon>
        <taxon>Cladocopium</taxon>
    </lineage>
</organism>
<dbReference type="InterPro" id="IPR011761">
    <property type="entry name" value="ATP-grasp"/>
</dbReference>
<name>A0A9P1D3Y8_9DINO</name>
<dbReference type="PROSITE" id="PS50975">
    <property type="entry name" value="ATP_GRASP"/>
    <property type="match status" value="1"/>
</dbReference>
<evidence type="ECO:0000256" key="3">
    <source>
        <dbReference type="ARBA" id="ARBA00022840"/>
    </source>
</evidence>
<dbReference type="EMBL" id="CAMXCT020003176">
    <property type="protein sequence ID" value="CAL1156239.1"/>
    <property type="molecule type" value="Genomic_DNA"/>
</dbReference>
<dbReference type="PROSITE" id="PS50979">
    <property type="entry name" value="BC"/>
    <property type="match status" value="1"/>
</dbReference>
<feature type="region of interest" description="Disordered" evidence="5">
    <location>
        <begin position="24"/>
        <end position="51"/>
    </location>
</feature>
<dbReference type="Gene3D" id="2.40.50.100">
    <property type="match status" value="1"/>
</dbReference>
<evidence type="ECO:0000313" key="9">
    <source>
        <dbReference type="EMBL" id="CAI4002864.1"/>
    </source>
</evidence>
<gene>
    <name evidence="9" type="ORF">C1SCF055_LOCUS28779</name>
</gene>
<dbReference type="InterPro" id="IPR011053">
    <property type="entry name" value="Single_hybrid_motif"/>
</dbReference>
<feature type="region of interest" description="Disordered" evidence="5">
    <location>
        <begin position="1124"/>
        <end position="1181"/>
    </location>
</feature>
<feature type="compositionally biased region" description="Low complexity" evidence="5">
    <location>
        <begin position="1131"/>
        <end position="1150"/>
    </location>
</feature>
<dbReference type="EMBL" id="CAMXCT010003176">
    <property type="protein sequence ID" value="CAI4002864.1"/>
    <property type="molecule type" value="Genomic_DNA"/>
</dbReference>
<dbReference type="Gene3D" id="3.30.470.20">
    <property type="entry name" value="ATP-grasp fold, B domain"/>
    <property type="match status" value="1"/>
</dbReference>
<dbReference type="PROSITE" id="PS50968">
    <property type="entry name" value="BIOTINYL_LIPOYL"/>
    <property type="match status" value="1"/>
</dbReference>
<evidence type="ECO:0000259" key="8">
    <source>
        <dbReference type="PROSITE" id="PS50979"/>
    </source>
</evidence>
<comment type="caution">
    <text evidence="9">The sequence shown here is derived from an EMBL/GenBank/DDBJ whole genome shotgun (WGS) entry which is preliminary data.</text>
</comment>
<dbReference type="OrthoDB" id="414203at2759"/>
<evidence type="ECO:0000313" key="11">
    <source>
        <dbReference type="Proteomes" id="UP001152797"/>
    </source>
</evidence>
<evidence type="ECO:0000256" key="4">
    <source>
        <dbReference type="PROSITE-ProRule" id="PRU00409"/>
    </source>
</evidence>
<feature type="region of interest" description="Disordered" evidence="5">
    <location>
        <begin position="1048"/>
        <end position="1094"/>
    </location>
</feature>
<dbReference type="GO" id="GO:0016874">
    <property type="term" value="F:ligase activity"/>
    <property type="evidence" value="ECO:0007669"/>
    <property type="project" value="UniProtKB-KW"/>
</dbReference>
<feature type="compositionally biased region" description="Low complexity" evidence="5">
    <location>
        <begin position="268"/>
        <end position="300"/>
    </location>
</feature>
<feature type="domain" description="Lipoyl-binding" evidence="6">
    <location>
        <begin position="3416"/>
        <end position="3504"/>
    </location>
</feature>
<keyword evidence="3 4" id="KW-0067">ATP-binding</keyword>
<feature type="domain" description="ATP-grasp" evidence="7">
    <location>
        <begin position="2389"/>
        <end position="2628"/>
    </location>
</feature>
<feature type="compositionally biased region" description="Acidic residues" evidence="5">
    <location>
        <begin position="888"/>
        <end position="900"/>
    </location>
</feature>
<feature type="domain" description="Biotin carboxylation" evidence="8">
    <location>
        <begin position="2261"/>
        <end position="2758"/>
    </location>
</feature>
<protein>
    <submittedName>
        <fullName evidence="9">Uncharacterized protein</fullName>
    </submittedName>
</protein>
<dbReference type="GO" id="GO:0046872">
    <property type="term" value="F:metal ion binding"/>
    <property type="evidence" value="ECO:0007669"/>
    <property type="project" value="InterPro"/>
</dbReference>
<evidence type="ECO:0000259" key="7">
    <source>
        <dbReference type="PROSITE" id="PS50975"/>
    </source>
</evidence>
<dbReference type="SUPFAM" id="SSF51230">
    <property type="entry name" value="Single hybrid motif"/>
    <property type="match status" value="1"/>
</dbReference>
<feature type="region of interest" description="Disordered" evidence="5">
    <location>
        <begin position="172"/>
        <end position="201"/>
    </location>
</feature>
<dbReference type="GO" id="GO:0005524">
    <property type="term" value="F:ATP binding"/>
    <property type="evidence" value="ECO:0007669"/>
    <property type="project" value="UniProtKB-UniRule"/>
</dbReference>
<proteinExistence type="predicted"/>
<keyword evidence="11" id="KW-1185">Reference proteome</keyword>
<evidence type="ECO:0000259" key="6">
    <source>
        <dbReference type="PROSITE" id="PS50968"/>
    </source>
</evidence>
<reference evidence="9" key="1">
    <citation type="submission" date="2022-10" db="EMBL/GenBank/DDBJ databases">
        <authorList>
            <person name="Chen Y."/>
            <person name="Dougan E. K."/>
            <person name="Chan C."/>
            <person name="Rhodes N."/>
            <person name="Thang M."/>
        </authorList>
    </citation>
    <scope>NUCLEOTIDE SEQUENCE</scope>
</reference>
<feature type="compositionally biased region" description="Acidic residues" evidence="5">
    <location>
        <begin position="861"/>
        <end position="874"/>
    </location>
</feature>
<keyword evidence="1" id="KW-0436">Ligase</keyword>
<dbReference type="SUPFAM" id="SSF56059">
    <property type="entry name" value="Glutathione synthetase ATP-binding domain-like"/>
    <property type="match status" value="1"/>
</dbReference>
<reference evidence="10" key="2">
    <citation type="submission" date="2024-04" db="EMBL/GenBank/DDBJ databases">
        <authorList>
            <person name="Chen Y."/>
            <person name="Shah S."/>
            <person name="Dougan E. K."/>
            <person name="Thang M."/>
            <person name="Chan C."/>
        </authorList>
    </citation>
    <scope>NUCLEOTIDE SEQUENCE [LARGE SCALE GENOMIC DNA]</scope>
</reference>
<feature type="compositionally biased region" description="Basic and acidic residues" evidence="5">
    <location>
        <begin position="1073"/>
        <end position="1091"/>
    </location>
</feature>
<evidence type="ECO:0000256" key="5">
    <source>
        <dbReference type="SAM" id="MobiDB-lite"/>
    </source>
</evidence>
<dbReference type="Proteomes" id="UP001152797">
    <property type="component" value="Unassembled WGS sequence"/>
</dbReference>
<sequence length="3509" mass="384327">MAFLALRRDDVDVERLVRRTATTSLPERRRQRSPRRRPTWEQESVQRGKGLGKVTRQQVTAELRHLLSELRGEPIFLGGYEQERRLLDLTLGFLKTSSSRRSACENGLLSILETQAGGGSSIYHALIPRLLLTFAPDGLEIHKEIALHHSFLPAGLTHALPRAVADLERLLRRGNGSNGDSNRPPEGSSDSDEETGHHPRGSTFQLDLMRVALDGAFSWVQLMLMLTYHDELVEALAMKILRERNSELMNQSDSNLDPLDPSGRLDQLDQLDQDPPSDSLGPEFYASPRAASEASAASVSDQEPGGGSESGESDGSGGSGGKRGTETAESPPVKEDRADGSQTSFFSATSRDRGPDVAHPFGVEEEDEAAEADQSPSKASSRKHLQVVKVDFFGGLLDLSEFSQRLPSLTSSRQSAFCWQVVARLVHQPVLAAEFCVEAANFRHLELALDSADANGGLKRAKRSPSLETRLHALDVMTQLVTSGQLIKTLARSCRGAEVDAVGMAAAGAVCAVHSALLDFAHESFHWQDYPSCDASGGNSAKSGYARQARHAQCSALLQAWLALLSEAKGDGSVQSQRSAAGLGLLQGLLKSRLRAERLGGSSLRLLATVLNRQEICGLLCLAIRATGEALQLAPKEPVIKEVDLMVSKLMAFWPLLELQPHLLSLMEAAPLETVAEQVLPLLMKEVIGLKDWSDWGERCLRCCGRALRHHRPNFRFNTVLVQLAMRLAKLLTTFVRTETEGQAEAQLLAQLRQQLALTSAFYAFVASLLAQKGANGANGAQVDVISLKSSAQSESDGGGAGAVEGQATAAPAWENILSVLCNGFELIARSLIVVSVEDTLAKISDLADAAEPVAYPEEFNIDTDESSSEEVETVETLASADGTGDGDAGDAGDDDPADPETEVKVRLRLRALLLDAKVSRDAWSLLASMATSLLQLGSAPAVFSPTIHQEPGVAPTLLAGNFQLRFTEGFLMTLAKALLQSVGRGWKIAEPLLTVLVRLLVGAEMSLPSYGVLVQALLLQLEPPNLQRLGGLEKWWLWCGRDPKPWTPKSPARVQTQESDRSQHSPKVQDSTSKDETDSEADSNRSEDNKVSTFHMLQSSEAEVSGMYTSFFTDSELSLDGQAAAERIPSSRSLPSRSHSSRGSPLGGVEESEESHSVSPEINGQPVGKIPSSGHQRDQKWLEEQLQKQHWQALSLLVRSAADAPVAALLGSSNRFMERICAFTCFALSPLMVENLPRFAESHPRGKLISTLRPGRFLDLPMSFDPLVQLHQQLMETVHRPAIDPYSLVPPALQQQLCCSFLRFWHSADLMEQAPNSVNLPMVERFLQLLLSWCKDSSMRRCLVRGRSCAALRSVLAFVANGSQEQRLESAEHEEIAKKSMEKMFDLTNFLAMAQPDPTEVDVSFTMLWRFMLQPSLALAESQRVTVISWCQEATLLRILRQDMQLLKLLISWYEPEGDSQGSAHSSMLKSFMEKHPLLPHPVKLLMPKAEDEVHGLFPLETRAVARDRSRLRGDLADLDCEVPAWTLMLRAEKINDLLQRSCPTCHAVHGRQDEGTGSHNLAEKEVFWRLKYERREEVLRPTDLDRRADSSERSRASEMLSKFPKRLAQLAGRARVAGPTCRIRPQLFQAAVKVSCLSFKPASPAMLPSILWLLPTLAAATGATCEAADSSLFQAAHPSVPKSVKAAADASNKVNFCLGNTGRCFDFPALHGITRAGRTVFHRCSEVVRTFESILGIICDYSSQTRTLPLQLVTLNNFTKTAIQKALILGGAIGSGEVYTSYMPILSPDFFNATTFIPYAIQEYSFLINFQADLDLRLGLFAFAVHVGGYVVPTGVAHRAYTAVAEIINDDDDGMEFAQGSGDNWKSDTFAAQLIGHTFIAGMLEPTYGNHLILDLSGEGFSTGRMQVLKRAALAIAPKSLLRARGFLETGVNGPKLTGVEVQVEPQKWLKFEPKDGTRWIMAKVTLFALANFLLQCFHTGIHLYTGAVTSAIKRSIPVGTNFGKAIQPNTLQTIFALFEQAAALHASHVWNCNITAIWTLTVDIAQFYFSSPDPPKDILGITDSSPDWWAGSSQSFYAPISDFADVVAAESTSDPINALALANLQTELQHVGIATGQSSVDVTTSEGLAKLTKNLLFVAGICHSHMYLGREFFTPLMGFVETAPFGHYLQPGWSIWDSLGFEAVVTKIWFTVPSTISQQMILAYGTTSGFSSGVPELGDGPYMVASNSNLNSAVTTFRAAQQRSKTGSISAPLAPEPPFPTVVVYNQSKHATNSVLADIRAVWGSRVRVIQTLEEGNQRLPGMDAALYVRPKSWGDLDHFKERLDFMCTQDHELARHRSSRQVVFMPGWSAFAESAEAAVGVEALNLVWPGTEPKASQGLEKIGFKRICEAVGAPTPPFTVLSEEDAPKVDLTDPDAKEACVKEFIDKVLKMNFHEKGLIKSIHGGGGKGTAHLTHPDKEPEVRRAVEKVVTEMNRTDGIYFEQRVNTKGDGRFYQIELEAGMLVTSRVDGETVAEGGRFVWFNSALQKVVEIGLNDDKITMFMPADLYQKSRKWAGDIAKMGKNNTRATMEALVFQNETGEFECTFIECNRRPQVENEALALLQRDDKGHRRYTFAELMMRAKGYPAPQFEPATDANVVLHARWLHGNPDSHGKITYQAGNILGMNGPRLDYIKSELMAPGEISFTSDPQLGKAVITADSWEEMCDNAAEYFRLRTPAVMGAASTYAQTMYNLFTSPKFRAGKTASNETFAHIDIPDHPARSVLTVLKEQVSPVIVNGYRKGEGIDPDRYPTKSVCAGLEELTDKLATSAPEITAFTCFARGEATYEQYVGDLKLKLEKQGGGWVTVAPRDTCQQGNDSESAAISNISRINAEVWAQKAGCVGYETGGAQYQAGLIRGFDPATILRLGLPYNMPAHSLQRSQYVNGLAELTPEIRRPLFESTAEIVAQHYRGAGGTDSWVPWQPYNFHAGNFYCEKTGYSPQDDTTLELLDAKCLPMPNWVFSPKFPLEALKKWTERQIDIFEKKGLALQQLRIKNPGQGVDWTADTLWAHVDTIIQCFRARGLPPPIVYIHNHDFNGMAPHTGAELFRKAHQANFHTLVIDAAPRKNGTHNDNTVLLSALNLDASQKEALAEYNHNQQMIENLICRFDSRTSQMTPWDSDWAGGTEGSDIRIAKEYSLDVRKINDAKEIANEVFPLERAVTPFSEYKLRLGIAIMIEPGIEPKSADSVRKWVNGGGKLKVGGDVLVGLSRWETLVPKTKEVDQLLKNMPEELEAALAQKAKLIGPGDLPATLSPAQRHTALGFQAKGLEFTKAQAKGTDLSPLLIAPEVLHSRPKSLRAGTKFQILMDKLDGSLPKKEEIKFLGFGLAPGAASGPDSLGRELVLSFLHEGQKVEVQLPDPDAAASAAAGAKGLRKATPGNKMEVPTVVPGEMLSYAVKVGDKLTKGQILCVLESMKMEMKIPVPDELDGLVVKALPCQGRTKEAQGDILAPGDLMVELQVGTMR</sequence>
<dbReference type="EMBL" id="CAMXCT030003176">
    <property type="protein sequence ID" value="CAL4790176.1"/>
    <property type="molecule type" value="Genomic_DNA"/>
</dbReference>
<feature type="compositionally biased region" description="Gly residues" evidence="5">
    <location>
        <begin position="304"/>
        <end position="322"/>
    </location>
</feature>
<evidence type="ECO:0000256" key="1">
    <source>
        <dbReference type="ARBA" id="ARBA00022598"/>
    </source>
</evidence>
<dbReference type="CDD" id="cd06850">
    <property type="entry name" value="biotinyl_domain"/>
    <property type="match status" value="1"/>
</dbReference>
<feature type="region of interest" description="Disordered" evidence="5">
    <location>
        <begin position="249"/>
        <end position="360"/>
    </location>
</feature>
<evidence type="ECO:0000313" key="10">
    <source>
        <dbReference type="EMBL" id="CAL1156239.1"/>
    </source>
</evidence>
<dbReference type="InterPro" id="IPR000089">
    <property type="entry name" value="Biotin_lipoyl"/>
</dbReference>
<dbReference type="Pfam" id="PF00364">
    <property type="entry name" value="Biotin_lipoyl"/>
    <property type="match status" value="1"/>
</dbReference>
<accession>A0A9P1D3Y8</accession>
<feature type="region of interest" description="Disordered" evidence="5">
    <location>
        <begin position="861"/>
        <end position="900"/>
    </location>
</feature>
<dbReference type="InterPro" id="IPR011764">
    <property type="entry name" value="Biotin_carboxylation_dom"/>
</dbReference>
<keyword evidence="2 4" id="KW-0547">Nucleotide-binding</keyword>